<accession>A0A5M3WG88</accession>
<evidence type="ECO:0000256" key="1">
    <source>
        <dbReference type="ARBA" id="ARBA00023125"/>
    </source>
</evidence>
<feature type="domain" description="HTH tetR-type" evidence="4">
    <location>
        <begin position="18"/>
        <end position="78"/>
    </location>
</feature>
<dbReference type="Proteomes" id="UP000331127">
    <property type="component" value="Unassembled WGS sequence"/>
</dbReference>
<dbReference type="EMBL" id="BLAE01000005">
    <property type="protein sequence ID" value="GES07132.1"/>
    <property type="molecule type" value="Genomic_DNA"/>
</dbReference>
<comment type="caution">
    <text evidence="5">The sequence shown here is derived from an EMBL/GenBank/DDBJ whole genome shotgun (WGS) entry which is preliminary data.</text>
</comment>
<dbReference type="PANTHER" id="PTHR30055">
    <property type="entry name" value="HTH-TYPE TRANSCRIPTIONAL REGULATOR RUTR"/>
    <property type="match status" value="1"/>
</dbReference>
<dbReference type="AlphaFoldDB" id="A0A5M3WG88"/>
<dbReference type="Pfam" id="PF00440">
    <property type="entry name" value="TetR_N"/>
    <property type="match status" value="2"/>
</dbReference>
<dbReference type="InterPro" id="IPR050109">
    <property type="entry name" value="HTH-type_TetR-like_transc_reg"/>
</dbReference>
<organism evidence="5 6">
    <name type="scientific">Acrocarpospora macrocephala</name>
    <dbReference type="NCBI Taxonomy" id="150177"/>
    <lineage>
        <taxon>Bacteria</taxon>
        <taxon>Bacillati</taxon>
        <taxon>Actinomycetota</taxon>
        <taxon>Actinomycetes</taxon>
        <taxon>Streptosporangiales</taxon>
        <taxon>Streptosporangiaceae</taxon>
        <taxon>Acrocarpospora</taxon>
    </lineage>
</organism>
<sequence length="399" mass="43184">MARAGTGTTVRRTRLSTEERRRQLAESAARHFHRLGFHKVSMAEVATSVGLTAPAIYRHYRSKQELLAAAIGSALDVVDAASADAGSAPLHELLTPLAAVAVKRRDLWALLQRELRHLDPAQRAPIEERFSAFVDRFSTAVRRLRPDVDMVDVRLLVTAAFAVLASPSSYGLKLPADEQQRLLATAAEAVCRVSLPSPVANSHAQGNAVSEQAIPVGSSAPSRSEELLRTSVRLFHERGYAAVSLDDIGAEVGITGPSIYYHFATKADLLVAAVTRATEWLASHRGSGVEPPSLDDLIRVYVDLGVRERLLLGVYVLDAVDLPAEAGRRIRAGLQADVQAWCQALGRERPELTEAEQLVLVQAGRSIVHDVVRIGRLHARPGLPEELRVLVHAALAADG</sequence>
<evidence type="ECO:0000259" key="4">
    <source>
        <dbReference type="PROSITE" id="PS50977"/>
    </source>
</evidence>
<proteinExistence type="predicted"/>
<feature type="region of interest" description="Disordered" evidence="3">
    <location>
        <begin position="1"/>
        <end position="20"/>
    </location>
</feature>
<dbReference type="PRINTS" id="PR00455">
    <property type="entry name" value="HTHTETR"/>
</dbReference>
<protein>
    <submittedName>
        <fullName evidence="5">TetR family transcriptional regulator</fullName>
    </submittedName>
</protein>
<dbReference type="InterPro" id="IPR001647">
    <property type="entry name" value="HTH_TetR"/>
</dbReference>
<feature type="DNA-binding region" description="H-T-H motif" evidence="2">
    <location>
        <begin position="41"/>
        <end position="60"/>
    </location>
</feature>
<feature type="domain" description="HTH tetR-type" evidence="4">
    <location>
        <begin position="221"/>
        <end position="281"/>
    </location>
</feature>
<evidence type="ECO:0000313" key="6">
    <source>
        <dbReference type="Proteomes" id="UP000331127"/>
    </source>
</evidence>
<keyword evidence="1 2" id="KW-0238">DNA-binding</keyword>
<dbReference type="PROSITE" id="PS01081">
    <property type="entry name" value="HTH_TETR_1"/>
    <property type="match status" value="1"/>
</dbReference>
<dbReference type="Gene3D" id="1.10.10.60">
    <property type="entry name" value="Homeodomain-like"/>
    <property type="match status" value="2"/>
</dbReference>
<evidence type="ECO:0000256" key="3">
    <source>
        <dbReference type="SAM" id="MobiDB-lite"/>
    </source>
</evidence>
<dbReference type="InterPro" id="IPR023772">
    <property type="entry name" value="DNA-bd_HTH_TetR-type_CS"/>
</dbReference>
<evidence type="ECO:0000256" key="2">
    <source>
        <dbReference type="PROSITE-ProRule" id="PRU00335"/>
    </source>
</evidence>
<dbReference type="GO" id="GO:0000976">
    <property type="term" value="F:transcription cis-regulatory region binding"/>
    <property type="evidence" value="ECO:0007669"/>
    <property type="project" value="TreeGrafter"/>
</dbReference>
<dbReference type="PROSITE" id="PS50977">
    <property type="entry name" value="HTH_TETR_2"/>
    <property type="match status" value="2"/>
</dbReference>
<dbReference type="PANTHER" id="PTHR30055:SF237">
    <property type="entry name" value="TRANSCRIPTIONAL REPRESSOR MCE3R"/>
    <property type="match status" value="1"/>
</dbReference>
<keyword evidence="6" id="KW-1185">Reference proteome</keyword>
<evidence type="ECO:0000313" key="5">
    <source>
        <dbReference type="EMBL" id="GES07132.1"/>
    </source>
</evidence>
<feature type="DNA-binding region" description="H-T-H motif" evidence="2">
    <location>
        <begin position="244"/>
        <end position="263"/>
    </location>
</feature>
<dbReference type="InterPro" id="IPR009057">
    <property type="entry name" value="Homeodomain-like_sf"/>
</dbReference>
<feature type="compositionally biased region" description="Low complexity" evidence="3">
    <location>
        <begin position="1"/>
        <end position="10"/>
    </location>
</feature>
<reference evidence="5 6" key="1">
    <citation type="submission" date="2019-10" db="EMBL/GenBank/DDBJ databases">
        <title>Whole genome shotgun sequence of Acrocarpospora macrocephala NBRC 16266.</title>
        <authorList>
            <person name="Ichikawa N."/>
            <person name="Kimura A."/>
            <person name="Kitahashi Y."/>
            <person name="Komaki H."/>
            <person name="Oguchi A."/>
        </authorList>
    </citation>
    <scope>NUCLEOTIDE SEQUENCE [LARGE SCALE GENOMIC DNA]</scope>
    <source>
        <strain evidence="5 6">NBRC 16266</strain>
    </source>
</reference>
<gene>
    <name evidence="5" type="ORF">Amac_007270</name>
</gene>
<dbReference type="Gene3D" id="1.10.357.10">
    <property type="entry name" value="Tetracycline Repressor, domain 2"/>
    <property type="match status" value="2"/>
</dbReference>
<dbReference type="OrthoDB" id="4456617at2"/>
<name>A0A5M3WG88_9ACTN</name>
<dbReference type="RefSeq" id="WP_155352847.1">
    <property type="nucleotide sequence ID" value="NZ_BAAAHL010000077.1"/>
</dbReference>
<dbReference type="GO" id="GO:0003700">
    <property type="term" value="F:DNA-binding transcription factor activity"/>
    <property type="evidence" value="ECO:0007669"/>
    <property type="project" value="TreeGrafter"/>
</dbReference>
<dbReference type="SUPFAM" id="SSF46689">
    <property type="entry name" value="Homeodomain-like"/>
    <property type="match status" value="2"/>
</dbReference>